<dbReference type="EMBL" id="OOIN01000014">
    <property type="protein sequence ID" value="SPO26319.1"/>
    <property type="molecule type" value="Genomic_DNA"/>
</dbReference>
<reference evidence="2 3" key="1">
    <citation type="submission" date="2018-03" db="EMBL/GenBank/DDBJ databases">
        <authorList>
            <person name="Guldener U."/>
        </authorList>
    </citation>
    <scope>NUCLEOTIDE SEQUENCE [LARGE SCALE GENOMIC DNA]</scope>
    <source>
        <strain evidence="2 3">NBRC100155</strain>
    </source>
</reference>
<evidence type="ECO:0000256" key="1">
    <source>
        <dbReference type="SAM" id="MobiDB-lite"/>
    </source>
</evidence>
<proteinExistence type="predicted"/>
<evidence type="ECO:0000313" key="2">
    <source>
        <dbReference type="EMBL" id="SPO26319.1"/>
    </source>
</evidence>
<dbReference type="AlphaFoldDB" id="A0A5C3EAV0"/>
<feature type="compositionally biased region" description="Acidic residues" evidence="1">
    <location>
        <begin position="58"/>
        <end position="76"/>
    </location>
</feature>
<protein>
    <submittedName>
        <fullName evidence="2">Uncharacterized protein</fullName>
    </submittedName>
</protein>
<gene>
    <name evidence="2" type="ORF">UTRI_03908</name>
</gene>
<evidence type="ECO:0000313" key="3">
    <source>
        <dbReference type="Proteomes" id="UP000324022"/>
    </source>
</evidence>
<keyword evidence="3" id="KW-1185">Reference proteome</keyword>
<feature type="region of interest" description="Disordered" evidence="1">
    <location>
        <begin position="58"/>
        <end position="77"/>
    </location>
</feature>
<dbReference type="Proteomes" id="UP000324022">
    <property type="component" value="Unassembled WGS sequence"/>
</dbReference>
<organism evidence="2 3">
    <name type="scientific">Ustilago trichophora</name>
    <dbReference type="NCBI Taxonomy" id="86804"/>
    <lineage>
        <taxon>Eukaryota</taxon>
        <taxon>Fungi</taxon>
        <taxon>Dikarya</taxon>
        <taxon>Basidiomycota</taxon>
        <taxon>Ustilaginomycotina</taxon>
        <taxon>Ustilaginomycetes</taxon>
        <taxon>Ustilaginales</taxon>
        <taxon>Ustilaginaceae</taxon>
        <taxon>Ustilago</taxon>
    </lineage>
</organism>
<name>A0A5C3EAV0_9BASI</name>
<accession>A0A5C3EAV0</accession>
<sequence>MRTYSVKIVKISSCCFPNYGFTTFHPIRRRFDDVVVDVDVDVDDVVVDVDVDVDGDVDGDDVDDDGEPVVEEEEGEGVGFLSSATQQELKNLLSTPATTTTTFLPPPTLVKGTRGKQIDRSIVVNASESGSEAPYEVREEKGKTKGDVRLRIQVKMM</sequence>